<evidence type="ECO:0000313" key="9">
    <source>
        <dbReference type="Proteomes" id="UP000741013"/>
    </source>
</evidence>
<proteinExistence type="predicted"/>
<evidence type="ECO:0000256" key="2">
    <source>
        <dbReference type="ARBA" id="ARBA00022692"/>
    </source>
</evidence>
<keyword evidence="2 6" id="KW-0812">Transmembrane</keyword>
<keyword evidence="3 6" id="KW-1133">Transmembrane helix</keyword>
<organism evidence="8 9">
    <name type="scientific">Amycolatopsis magusensis</name>
    <dbReference type="NCBI Taxonomy" id="882444"/>
    <lineage>
        <taxon>Bacteria</taxon>
        <taxon>Bacillati</taxon>
        <taxon>Actinomycetota</taxon>
        <taxon>Actinomycetes</taxon>
        <taxon>Pseudonocardiales</taxon>
        <taxon>Pseudonocardiaceae</taxon>
        <taxon>Amycolatopsis</taxon>
    </lineage>
</organism>
<feature type="transmembrane region" description="Helical" evidence="6">
    <location>
        <begin position="55"/>
        <end position="75"/>
    </location>
</feature>
<evidence type="ECO:0000256" key="5">
    <source>
        <dbReference type="SAM" id="MobiDB-lite"/>
    </source>
</evidence>
<dbReference type="PANTHER" id="PTHR38480:SF1">
    <property type="entry name" value="SLR0254 PROTEIN"/>
    <property type="match status" value="1"/>
</dbReference>
<keyword evidence="4 6" id="KW-0472">Membrane</keyword>
<evidence type="ECO:0000256" key="4">
    <source>
        <dbReference type="ARBA" id="ARBA00023136"/>
    </source>
</evidence>
<dbReference type="InterPro" id="IPR010432">
    <property type="entry name" value="RDD"/>
</dbReference>
<name>A0ABS4PN63_9PSEU</name>
<feature type="compositionally biased region" description="Pro residues" evidence="5">
    <location>
        <begin position="254"/>
        <end position="275"/>
    </location>
</feature>
<dbReference type="RefSeq" id="WP_209664362.1">
    <property type="nucleotide sequence ID" value="NZ_JAGGMS010000001.1"/>
</dbReference>
<feature type="transmembrane region" description="Helical" evidence="6">
    <location>
        <begin position="112"/>
        <end position="135"/>
    </location>
</feature>
<feature type="region of interest" description="Disordered" evidence="5">
    <location>
        <begin position="244"/>
        <end position="275"/>
    </location>
</feature>
<dbReference type="Proteomes" id="UP000741013">
    <property type="component" value="Unassembled WGS sequence"/>
</dbReference>
<dbReference type="Pfam" id="PF06271">
    <property type="entry name" value="RDD"/>
    <property type="match status" value="1"/>
</dbReference>
<sequence length="275" mass="29201">MSELVTGDAVVLRLRVAAVPTRCLAFLLDVLLQAAVLFGLLLVAGLALATTLDEALFLTVSLVLVVLTLVGYPVAMESLSGGRTLGKMALGLRVVRDDGGPIRFRHALTRGLAGFFVDFWALGLAGAVALVVAFLSGRGKRVGDYLAGTVVISERTPAAITPVIVMPPGLEHWAAHLDLAHLPDDAALQARQYLGRWSEFSEDARSQLGFQISREIADAIGTPVPPGMPYWTYLSAVLAERRRRDHAQAWAQQPPGPTPPPPGPPPGAQPFAPPS</sequence>
<gene>
    <name evidence="8" type="ORF">JOM49_002397</name>
</gene>
<evidence type="ECO:0000313" key="8">
    <source>
        <dbReference type="EMBL" id="MBP2180871.1"/>
    </source>
</evidence>
<comment type="subcellular location">
    <subcellularLocation>
        <location evidence="1">Membrane</location>
        <topology evidence="1">Multi-pass membrane protein</topology>
    </subcellularLocation>
</comment>
<keyword evidence="9" id="KW-1185">Reference proteome</keyword>
<evidence type="ECO:0000256" key="6">
    <source>
        <dbReference type="SAM" id="Phobius"/>
    </source>
</evidence>
<evidence type="ECO:0000256" key="1">
    <source>
        <dbReference type="ARBA" id="ARBA00004141"/>
    </source>
</evidence>
<accession>A0ABS4PN63</accession>
<evidence type="ECO:0000259" key="7">
    <source>
        <dbReference type="Pfam" id="PF06271"/>
    </source>
</evidence>
<reference evidence="8 9" key="1">
    <citation type="submission" date="2021-03" db="EMBL/GenBank/DDBJ databases">
        <title>Sequencing the genomes of 1000 actinobacteria strains.</title>
        <authorList>
            <person name="Klenk H.-P."/>
        </authorList>
    </citation>
    <scope>NUCLEOTIDE SEQUENCE [LARGE SCALE GENOMIC DNA]</scope>
    <source>
        <strain evidence="8 9">DSM 45510</strain>
    </source>
</reference>
<feature type="transmembrane region" description="Helical" evidence="6">
    <location>
        <begin position="23"/>
        <end position="49"/>
    </location>
</feature>
<feature type="domain" description="RDD" evidence="7">
    <location>
        <begin position="17"/>
        <end position="148"/>
    </location>
</feature>
<dbReference type="EMBL" id="JAGGMS010000001">
    <property type="protein sequence ID" value="MBP2180871.1"/>
    <property type="molecule type" value="Genomic_DNA"/>
</dbReference>
<dbReference type="PANTHER" id="PTHR38480">
    <property type="entry name" value="SLR0254 PROTEIN"/>
    <property type="match status" value="1"/>
</dbReference>
<protein>
    <submittedName>
        <fullName evidence="8">RDD family membrane protein YckC</fullName>
    </submittedName>
</protein>
<evidence type="ECO:0000256" key="3">
    <source>
        <dbReference type="ARBA" id="ARBA00022989"/>
    </source>
</evidence>
<comment type="caution">
    <text evidence="8">The sequence shown here is derived from an EMBL/GenBank/DDBJ whole genome shotgun (WGS) entry which is preliminary data.</text>
</comment>